<sequence length="70" mass="7613">MGVFDDCMGLKEDELKSVLSEMGVNLEGLDLKDKKVKTGICRIFEAAFEGAGPKEAAHITALARIRGKIF</sequence>
<dbReference type="Proteomes" id="UP000277582">
    <property type="component" value="Unassembled WGS sequence"/>
</dbReference>
<evidence type="ECO:0000313" key="2">
    <source>
        <dbReference type="EMBL" id="RZN61927.1"/>
    </source>
</evidence>
<dbReference type="RefSeq" id="WP_125670214.1">
    <property type="nucleotide sequence ID" value="NZ_RCOS01000021.1"/>
</dbReference>
<dbReference type="EMBL" id="RXII01000063">
    <property type="protein sequence ID" value="RZN61927.1"/>
    <property type="molecule type" value="Genomic_DNA"/>
</dbReference>
<accession>A0A3R9X987</accession>
<name>A0A3R9X987_9CREN</name>
<evidence type="ECO:0000313" key="4">
    <source>
        <dbReference type="Proteomes" id="UP000316217"/>
    </source>
</evidence>
<dbReference type="EMBL" id="RCOS01000021">
    <property type="protein sequence ID" value="RSN78322.1"/>
    <property type="molecule type" value="Genomic_DNA"/>
</dbReference>
<keyword evidence="3" id="KW-1185">Reference proteome</keyword>
<proteinExistence type="predicted"/>
<reference evidence="1 3" key="1">
    <citation type="submission" date="2018-10" db="EMBL/GenBank/DDBJ databases">
        <title>Co-occurring genomic capacity for anaerobic methane metabolism and dissimilatory sulfite reduction discovered in the Korarchaeota.</title>
        <authorList>
            <person name="Mckay L.J."/>
            <person name="Dlakic M."/>
            <person name="Fields M.W."/>
            <person name="Delmont T.O."/>
            <person name="Eren A.M."/>
            <person name="Jay Z.J."/>
            <person name="Klingelsmith K.B."/>
            <person name="Rusch D.B."/>
            <person name="Inskeep W.P."/>
        </authorList>
    </citation>
    <scope>NUCLEOTIDE SEQUENCE [LARGE SCALE GENOMIC DNA]</scope>
    <source>
        <strain evidence="1 3">MDKW</strain>
    </source>
</reference>
<comment type="caution">
    <text evidence="1">The sequence shown here is derived from an EMBL/GenBank/DDBJ whole genome shotgun (WGS) entry which is preliminary data.</text>
</comment>
<organism evidence="1 3">
    <name type="scientific">Candidatus Methanodesulfokora washburnensis</name>
    <dbReference type="NCBI Taxonomy" id="2478471"/>
    <lineage>
        <taxon>Archaea</taxon>
        <taxon>Thermoproteota</taxon>
        <taxon>Candidatus Korarchaeia</taxon>
        <taxon>Candidatus Korarchaeia incertae sedis</taxon>
        <taxon>Candidatus Methanodesulfokora</taxon>
    </lineage>
</organism>
<reference evidence="2 4" key="2">
    <citation type="journal article" date="2019" name="Nat. Microbiol.">
        <title>Wide diversity of methane and short-chain alkane metabolisms in uncultured archaea.</title>
        <authorList>
            <person name="Borrel G."/>
            <person name="Adam P.S."/>
            <person name="McKay L.J."/>
            <person name="Chen L.X."/>
            <person name="Sierra-Garcia I.N."/>
            <person name="Sieber C.M."/>
            <person name="Letourneur Q."/>
            <person name="Ghozlane A."/>
            <person name="Andersen G.L."/>
            <person name="Li W.J."/>
            <person name="Hallam S.J."/>
            <person name="Muyzer G."/>
            <person name="de Oliveira V.M."/>
            <person name="Inskeep W.P."/>
            <person name="Banfield J.F."/>
            <person name="Gribaldo S."/>
        </authorList>
    </citation>
    <scope>NUCLEOTIDE SEQUENCE [LARGE SCALE GENOMIC DNA]</scope>
    <source>
        <strain evidence="2">NM4</strain>
    </source>
</reference>
<dbReference type="Proteomes" id="UP000316217">
    <property type="component" value="Unassembled WGS sequence"/>
</dbReference>
<evidence type="ECO:0000313" key="3">
    <source>
        <dbReference type="Proteomes" id="UP000277582"/>
    </source>
</evidence>
<dbReference type="AlphaFoldDB" id="A0A3R9X987"/>
<gene>
    <name evidence="1" type="ORF">D6D85_01165</name>
    <name evidence="2" type="ORF">EF810_04080</name>
</gene>
<evidence type="ECO:0000313" key="1">
    <source>
        <dbReference type="EMBL" id="RSN78322.1"/>
    </source>
</evidence>
<protein>
    <submittedName>
        <fullName evidence="1">Uncharacterized protein</fullName>
    </submittedName>
</protein>